<dbReference type="InterPro" id="IPR003593">
    <property type="entry name" value="AAA+_ATPase"/>
</dbReference>
<keyword evidence="5" id="KW-0539">Nucleus</keyword>
<reference evidence="10" key="1">
    <citation type="journal article" date="2020" name="Stud. Mycol.">
        <title>101 Dothideomycetes genomes: a test case for predicting lifestyles and emergence of pathogens.</title>
        <authorList>
            <person name="Haridas S."/>
            <person name="Albert R."/>
            <person name="Binder M."/>
            <person name="Bloem J."/>
            <person name="Labutti K."/>
            <person name="Salamov A."/>
            <person name="Andreopoulos B."/>
            <person name="Baker S."/>
            <person name="Barry K."/>
            <person name="Bills G."/>
            <person name="Bluhm B."/>
            <person name="Cannon C."/>
            <person name="Castanera R."/>
            <person name="Culley D."/>
            <person name="Daum C."/>
            <person name="Ezra D."/>
            <person name="Gonzalez J."/>
            <person name="Henrissat B."/>
            <person name="Kuo A."/>
            <person name="Liang C."/>
            <person name="Lipzen A."/>
            <person name="Lutzoni F."/>
            <person name="Magnuson J."/>
            <person name="Mondo S."/>
            <person name="Nolan M."/>
            <person name="Ohm R."/>
            <person name="Pangilinan J."/>
            <person name="Park H.-J."/>
            <person name="Ramirez L."/>
            <person name="Alfaro M."/>
            <person name="Sun H."/>
            <person name="Tritt A."/>
            <person name="Yoshinaga Y."/>
            <person name="Zwiers L.-H."/>
            <person name="Turgeon B."/>
            <person name="Goodwin S."/>
            <person name="Spatafora J."/>
            <person name="Crous P."/>
            <person name="Grigoriev I."/>
        </authorList>
    </citation>
    <scope>NUCLEOTIDE SEQUENCE</scope>
    <source>
        <strain evidence="10">CBS 130266</strain>
    </source>
</reference>
<feature type="region of interest" description="Disordered" evidence="8">
    <location>
        <begin position="1"/>
        <end position="94"/>
    </location>
</feature>
<dbReference type="GO" id="GO:0033314">
    <property type="term" value="P:mitotic DNA replication checkpoint signaling"/>
    <property type="evidence" value="ECO:0007669"/>
    <property type="project" value="TreeGrafter"/>
</dbReference>
<dbReference type="InterPro" id="IPR054425">
    <property type="entry name" value="Cdc6_ORC1-like_ATPase_lid"/>
</dbReference>
<dbReference type="InterPro" id="IPR036388">
    <property type="entry name" value="WH-like_DNA-bd_sf"/>
</dbReference>
<evidence type="ECO:0000256" key="2">
    <source>
        <dbReference type="ARBA" id="ARBA00006184"/>
    </source>
</evidence>
<evidence type="ECO:0000256" key="5">
    <source>
        <dbReference type="ARBA" id="ARBA00023242"/>
    </source>
</evidence>
<dbReference type="SMART" id="SM00382">
    <property type="entry name" value="AAA"/>
    <property type="match status" value="1"/>
</dbReference>
<dbReference type="GO" id="GO:0003688">
    <property type="term" value="F:DNA replication origin binding"/>
    <property type="evidence" value="ECO:0007669"/>
    <property type="project" value="TreeGrafter"/>
</dbReference>
<dbReference type="CDD" id="cd00009">
    <property type="entry name" value="AAA"/>
    <property type="match status" value="1"/>
</dbReference>
<dbReference type="InterPro" id="IPR050311">
    <property type="entry name" value="ORC1/CDC6"/>
</dbReference>
<dbReference type="PANTHER" id="PTHR10763">
    <property type="entry name" value="CELL DIVISION CONTROL PROTEIN 6-RELATED"/>
    <property type="match status" value="1"/>
</dbReference>
<sequence>MARVAVLGKRTRSSTEQEETTTPRTTRAAKRRAEFVIAADDTEDDNPFVSRKTRKTIHHGESMDVDELASENASPPKRNVSTRSTPAKHGAFEKRIPLSPAKKNQILNVVPIDVAEDSKPPTPSTPRHRDALSKRVPVTPRHRVGIFGKLATPQTPHTPTTPRTSGPSVYNEARQMFARGVNPEKLIGREKERSELFDFVSKRLEKQKSGCLYISGPPGTGKSALANEVVKELQEGLTFRSTYVNCMSVKTAKDIFAKLLEDFEKEEVREGSENAALEKLFYNKKRAYLVTLDEIDHLMDVDMDLLHKLFEWSLDASSNLVIVGIANALDFTDRFLPRLKSRGLRPQLQPFMPYTPAQIAEVVNSKLKSLLPSDTTASADFVPFIHPMAVTFASKKVAAQTGDLRKVFAICLRAIDLIESETRATLSKSTSELTPSPTPSPSKTPLMDNINLSSPVRSPKKSRAPINPMAHLTIEKAPRATIAHMARVTAAVFSNGSTQRLATLNLQQKAVLCSLSYLSRKPSAYDTPSTPSRSASAPTIKSLFETYTSLCKNDNLLHPLTSTEFRDVVAGLETLSLVSWVNGRNGTFTNVAPGTPSKRGRGGGFGGKVVEEKRVVSSVGVNEVRDALQGAGSGILLCLLDGEGI</sequence>
<dbReference type="Gene3D" id="1.10.10.10">
    <property type="entry name" value="Winged helix-like DNA-binding domain superfamily/Winged helix DNA-binding domain"/>
    <property type="match status" value="1"/>
</dbReference>
<dbReference type="InterPro" id="IPR016314">
    <property type="entry name" value="Cdc6/18"/>
</dbReference>
<keyword evidence="11" id="KW-1185">Reference proteome</keyword>
<dbReference type="PIRSF" id="PIRSF001767">
    <property type="entry name" value="Cdc6"/>
    <property type="match status" value="1"/>
</dbReference>
<evidence type="ECO:0000256" key="8">
    <source>
        <dbReference type="SAM" id="MobiDB-lite"/>
    </source>
</evidence>
<dbReference type="AlphaFoldDB" id="A0A9P4NW46"/>
<evidence type="ECO:0000313" key="11">
    <source>
        <dbReference type="Proteomes" id="UP000800235"/>
    </source>
</evidence>
<dbReference type="Pfam" id="PF22606">
    <property type="entry name" value="Cdc6-ORC-like_ATPase_lid"/>
    <property type="match status" value="1"/>
</dbReference>
<dbReference type="GO" id="GO:0006270">
    <property type="term" value="P:DNA replication initiation"/>
    <property type="evidence" value="ECO:0007669"/>
    <property type="project" value="UniProtKB-UniRule"/>
</dbReference>
<comment type="similarity">
    <text evidence="2 7">Belongs to the CDC6/cdc18 family.</text>
</comment>
<dbReference type="Pfam" id="PF09079">
    <property type="entry name" value="WHD_Cdc6"/>
    <property type="match status" value="1"/>
</dbReference>
<evidence type="ECO:0000313" key="10">
    <source>
        <dbReference type="EMBL" id="KAF2433405.1"/>
    </source>
</evidence>
<evidence type="ECO:0000256" key="7">
    <source>
        <dbReference type="PIRNR" id="PIRNR001767"/>
    </source>
</evidence>
<dbReference type="PANTHER" id="PTHR10763:SF26">
    <property type="entry name" value="CELL DIVISION CONTROL PROTEIN 6 HOMOLOG"/>
    <property type="match status" value="1"/>
</dbReference>
<dbReference type="SUPFAM" id="SSF52540">
    <property type="entry name" value="P-loop containing nucleoside triphosphate hydrolases"/>
    <property type="match status" value="1"/>
</dbReference>
<accession>A0A9P4NW46</accession>
<evidence type="ECO:0000259" key="9">
    <source>
        <dbReference type="SMART" id="SM00382"/>
    </source>
</evidence>
<dbReference type="OrthoDB" id="1926878at2759"/>
<dbReference type="GO" id="GO:0051301">
    <property type="term" value="P:cell division"/>
    <property type="evidence" value="ECO:0007669"/>
    <property type="project" value="UniProtKB-UniRule"/>
</dbReference>
<evidence type="ECO:0000256" key="3">
    <source>
        <dbReference type="ARBA" id="ARBA00022618"/>
    </source>
</evidence>
<feature type="domain" description="AAA+ ATPase" evidence="9">
    <location>
        <begin position="208"/>
        <end position="351"/>
    </location>
</feature>
<dbReference type="InterPro" id="IPR027417">
    <property type="entry name" value="P-loop_NTPase"/>
</dbReference>
<name>A0A9P4NW46_9PEZI</name>
<dbReference type="Pfam" id="PF13191">
    <property type="entry name" value="AAA_16"/>
    <property type="match status" value="1"/>
</dbReference>
<comment type="subcellular location">
    <subcellularLocation>
        <location evidence="1">Nucleus</location>
    </subcellularLocation>
</comment>
<dbReference type="Gene3D" id="3.40.50.300">
    <property type="entry name" value="P-loop containing nucleotide triphosphate hydrolases"/>
    <property type="match status" value="1"/>
</dbReference>
<organism evidence="10 11">
    <name type="scientific">Tothia fuscella</name>
    <dbReference type="NCBI Taxonomy" id="1048955"/>
    <lineage>
        <taxon>Eukaryota</taxon>
        <taxon>Fungi</taxon>
        <taxon>Dikarya</taxon>
        <taxon>Ascomycota</taxon>
        <taxon>Pezizomycotina</taxon>
        <taxon>Dothideomycetes</taxon>
        <taxon>Pleosporomycetidae</taxon>
        <taxon>Venturiales</taxon>
        <taxon>Cylindrosympodiaceae</taxon>
        <taxon>Tothia</taxon>
    </lineage>
</organism>
<dbReference type="Gene3D" id="1.10.8.60">
    <property type="match status" value="1"/>
</dbReference>
<comment type="caution">
    <text evidence="10">The sequence shown here is derived from an EMBL/GenBank/DDBJ whole genome shotgun (WGS) entry which is preliminary data.</text>
</comment>
<feature type="compositionally biased region" description="Low complexity" evidence="8">
    <location>
        <begin position="426"/>
        <end position="435"/>
    </location>
</feature>
<gene>
    <name evidence="10" type="ORF">EJ08DRAFT_607692</name>
</gene>
<feature type="region of interest" description="Disordered" evidence="8">
    <location>
        <begin position="426"/>
        <end position="464"/>
    </location>
</feature>
<dbReference type="EMBL" id="MU007021">
    <property type="protein sequence ID" value="KAF2433405.1"/>
    <property type="molecule type" value="Genomic_DNA"/>
</dbReference>
<dbReference type="InterPro" id="IPR041664">
    <property type="entry name" value="AAA_16"/>
</dbReference>
<evidence type="ECO:0000256" key="1">
    <source>
        <dbReference type="ARBA" id="ARBA00004123"/>
    </source>
</evidence>
<keyword evidence="3 10" id="KW-0132">Cell division</keyword>
<proteinExistence type="inferred from homology"/>
<dbReference type="FunFam" id="3.40.50.300:FF:000547">
    <property type="entry name" value="Cell division control protein"/>
    <property type="match status" value="1"/>
</dbReference>
<keyword evidence="6" id="KW-0131">Cell cycle</keyword>
<evidence type="ECO:0000256" key="6">
    <source>
        <dbReference type="ARBA" id="ARBA00023306"/>
    </source>
</evidence>
<dbReference type="GO" id="GO:0005634">
    <property type="term" value="C:nucleus"/>
    <property type="evidence" value="ECO:0007669"/>
    <property type="project" value="UniProtKB-SubCell"/>
</dbReference>
<keyword evidence="4" id="KW-0235">DNA replication</keyword>
<dbReference type="InterPro" id="IPR015163">
    <property type="entry name" value="Cdc6_C"/>
</dbReference>
<evidence type="ECO:0000256" key="4">
    <source>
        <dbReference type="ARBA" id="ARBA00022705"/>
    </source>
</evidence>
<protein>
    <recommendedName>
        <fullName evidence="7">Cell division control protein</fullName>
    </recommendedName>
</protein>
<dbReference type="Proteomes" id="UP000800235">
    <property type="component" value="Unassembled WGS sequence"/>
</dbReference>